<keyword evidence="7 11" id="KW-0143">Chaperone</keyword>
<evidence type="ECO:0000256" key="12">
    <source>
        <dbReference type="PROSITE-ProRule" id="PRU00277"/>
    </source>
</evidence>
<evidence type="ECO:0000256" key="3">
    <source>
        <dbReference type="ARBA" id="ARBA00013194"/>
    </source>
</evidence>
<dbReference type="InterPro" id="IPR027304">
    <property type="entry name" value="Trigger_fact/SurA_dom_sf"/>
</dbReference>
<dbReference type="InterPro" id="IPR001179">
    <property type="entry name" value="PPIase_FKBP_dom"/>
</dbReference>
<dbReference type="Proteomes" id="UP000823928">
    <property type="component" value="Unassembled WGS sequence"/>
</dbReference>
<evidence type="ECO:0000256" key="13">
    <source>
        <dbReference type="RuleBase" id="RU003914"/>
    </source>
</evidence>
<dbReference type="AlphaFoldDB" id="A0A9D1EYL1"/>
<comment type="domain">
    <text evidence="11">Consists of 3 domains; the N-terminus binds the ribosome, the middle domain has PPIase activity, while the C-terminus has intrinsic chaperone activity on its own.</text>
</comment>
<dbReference type="SUPFAM" id="SSF54534">
    <property type="entry name" value="FKBP-like"/>
    <property type="match status" value="1"/>
</dbReference>
<dbReference type="InterPro" id="IPR046357">
    <property type="entry name" value="PPIase_dom_sf"/>
</dbReference>
<evidence type="ECO:0000256" key="7">
    <source>
        <dbReference type="ARBA" id="ARBA00023186"/>
    </source>
</evidence>
<dbReference type="GO" id="GO:0043022">
    <property type="term" value="F:ribosome binding"/>
    <property type="evidence" value="ECO:0007669"/>
    <property type="project" value="TreeGrafter"/>
</dbReference>
<comment type="function">
    <text evidence="11">Involved in protein export. Acts as a chaperone by maintaining the newly synthesized protein in an open conformation. Functions as a peptidyl-prolyl cis-trans isomerase.</text>
</comment>
<dbReference type="Gene3D" id="3.30.70.1050">
    <property type="entry name" value="Trigger factor ribosome-binding domain"/>
    <property type="match status" value="1"/>
</dbReference>
<dbReference type="InterPro" id="IPR008881">
    <property type="entry name" value="Trigger_fac_ribosome-bd_bac"/>
</dbReference>
<evidence type="ECO:0000256" key="11">
    <source>
        <dbReference type="HAMAP-Rule" id="MF_00303"/>
    </source>
</evidence>
<evidence type="ECO:0000256" key="4">
    <source>
        <dbReference type="ARBA" id="ARBA00016902"/>
    </source>
</evidence>
<accession>A0A9D1EYL1</accession>
<comment type="catalytic activity">
    <reaction evidence="1 11 12">
        <text>[protein]-peptidylproline (omega=180) = [protein]-peptidylproline (omega=0)</text>
        <dbReference type="Rhea" id="RHEA:16237"/>
        <dbReference type="Rhea" id="RHEA-COMP:10747"/>
        <dbReference type="Rhea" id="RHEA-COMP:10748"/>
        <dbReference type="ChEBI" id="CHEBI:83833"/>
        <dbReference type="ChEBI" id="CHEBI:83834"/>
        <dbReference type="EC" id="5.2.1.8"/>
    </reaction>
</comment>
<dbReference type="GO" id="GO:0003755">
    <property type="term" value="F:peptidyl-prolyl cis-trans isomerase activity"/>
    <property type="evidence" value="ECO:0007669"/>
    <property type="project" value="UniProtKB-UniRule"/>
</dbReference>
<keyword evidence="5 11" id="KW-0132">Cell division</keyword>
<keyword evidence="14" id="KW-0175">Coiled coil</keyword>
<reference evidence="16" key="2">
    <citation type="journal article" date="2021" name="PeerJ">
        <title>Extensive microbial diversity within the chicken gut microbiome revealed by metagenomics and culture.</title>
        <authorList>
            <person name="Gilroy R."/>
            <person name="Ravi A."/>
            <person name="Getino M."/>
            <person name="Pursley I."/>
            <person name="Horton D.L."/>
            <person name="Alikhan N.F."/>
            <person name="Baker D."/>
            <person name="Gharbi K."/>
            <person name="Hall N."/>
            <person name="Watson M."/>
            <person name="Adriaenssens E.M."/>
            <person name="Foster-Nyarko E."/>
            <person name="Jarju S."/>
            <person name="Secka A."/>
            <person name="Antonio M."/>
            <person name="Oren A."/>
            <person name="Chaudhuri R.R."/>
            <person name="La Ragione R."/>
            <person name="Hildebrand F."/>
            <person name="Pallen M.J."/>
        </authorList>
    </citation>
    <scope>NUCLEOTIDE SEQUENCE</scope>
    <source>
        <strain evidence="16">6276</strain>
    </source>
</reference>
<dbReference type="Gene3D" id="3.10.50.40">
    <property type="match status" value="1"/>
</dbReference>
<reference evidence="16" key="1">
    <citation type="submission" date="2020-10" db="EMBL/GenBank/DDBJ databases">
        <authorList>
            <person name="Gilroy R."/>
        </authorList>
    </citation>
    <scope>NUCLEOTIDE SEQUENCE</scope>
    <source>
        <strain evidence="16">6276</strain>
    </source>
</reference>
<dbReference type="InterPro" id="IPR008880">
    <property type="entry name" value="Trigger_fac_C"/>
</dbReference>
<dbReference type="GO" id="GO:0051083">
    <property type="term" value="P:'de novo' cotranslational protein folding"/>
    <property type="evidence" value="ECO:0007669"/>
    <property type="project" value="TreeGrafter"/>
</dbReference>
<comment type="similarity">
    <text evidence="2 11 13">Belongs to the FKBP-type PPIase family. Tig subfamily.</text>
</comment>
<dbReference type="EMBL" id="DVIU01000108">
    <property type="protein sequence ID" value="HIS35984.1"/>
    <property type="molecule type" value="Genomic_DNA"/>
</dbReference>
<dbReference type="GO" id="GO:0043335">
    <property type="term" value="P:protein unfolding"/>
    <property type="evidence" value="ECO:0007669"/>
    <property type="project" value="TreeGrafter"/>
</dbReference>
<dbReference type="EC" id="5.2.1.8" evidence="3 11"/>
<dbReference type="Pfam" id="PF05698">
    <property type="entry name" value="Trigger_C"/>
    <property type="match status" value="1"/>
</dbReference>
<feature type="domain" description="PPIase FKBP-type" evidence="15">
    <location>
        <begin position="163"/>
        <end position="245"/>
    </location>
</feature>
<dbReference type="NCBIfam" id="TIGR00115">
    <property type="entry name" value="tig"/>
    <property type="match status" value="1"/>
</dbReference>
<evidence type="ECO:0000313" key="16">
    <source>
        <dbReference type="EMBL" id="HIS35984.1"/>
    </source>
</evidence>
<dbReference type="InterPro" id="IPR005215">
    <property type="entry name" value="Trig_fac"/>
</dbReference>
<evidence type="ECO:0000256" key="9">
    <source>
        <dbReference type="ARBA" id="ARBA00023306"/>
    </source>
</evidence>
<dbReference type="InterPro" id="IPR037041">
    <property type="entry name" value="Trigger_fac_C_sf"/>
</dbReference>
<gene>
    <name evidence="11 16" type="primary">tig</name>
    <name evidence="16" type="ORF">IAC10_05060</name>
</gene>
<evidence type="ECO:0000256" key="8">
    <source>
        <dbReference type="ARBA" id="ARBA00023235"/>
    </source>
</evidence>
<dbReference type="Pfam" id="PF00254">
    <property type="entry name" value="FKBP_C"/>
    <property type="match status" value="1"/>
</dbReference>
<dbReference type="GO" id="GO:0051301">
    <property type="term" value="P:cell division"/>
    <property type="evidence" value="ECO:0007669"/>
    <property type="project" value="UniProtKB-KW"/>
</dbReference>
<dbReference type="HAMAP" id="MF_00303">
    <property type="entry name" value="Trigger_factor_Tig"/>
    <property type="match status" value="1"/>
</dbReference>
<evidence type="ECO:0000256" key="1">
    <source>
        <dbReference type="ARBA" id="ARBA00000971"/>
    </source>
</evidence>
<dbReference type="FunFam" id="3.10.50.40:FF:000001">
    <property type="entry name" value="Trigger factor"/>
    <property type="match status" value="1"/>
</dbReference>
<evidence type="ECO:0000256" key="6">
    <source>
        <dbReference type="ARBA" id="ARBA00023110"/>
    </source>
</evidence>
<dbReference type="GO" id="GO:0005737">
    <property type="term" value="C:cytoplasm"/>
    <property type="evidence" value="ECO:0007669"/>
    <property type="project" value="UniProtKB-SubCell"/>
</dbReference>
<organism evidence="16 17">
    <name type="scientific">Candidatus Scatousia excrementigallinarum</name>
    <dbReference type="NCBI Taxonomy" id="2840935"/>
    <lineage>
        <taxon>Bacteria</taxon>
        <taxon>Candidatus Scatousia</taxon>
    </lineage>
</organism>
<protein>
    <recommendedName>
        <fullName evidence="4 11">Trigger factor</fullName>
        <shortName evidence="11">TF</shortName>
        <ecNumber evidence="3 11">5.2.1.8</ecNumber>
    </recommendedName>
    <alternativeName>
        <fullName evidence="10 11">PPIase</fullName>
    </alternativeName>
</protein>
<comment type="caution">
    <text evidence="16">The sequence shown here is derived from an EMBL/GenBank/DDBJ whole genome shotgun (WGS) entry which is preliminary data.</text>
</comment>
<dbReference type="GO" id="GO:0015031">
    <property type="term" value="P:protein transport"/>
    <property type="evidence" value="ECO:0007669"/>
    <property type="project" value="UniProtKB-UniRule"/>
</dbReference>
<evidence type="ECO:0000256" key="14">
    <source>
        <dbReference type="SAM" id="Coils"/>
    </source>
</evidence>
<keyword evidence="9 11" id="KW-0131">Cell cycle</keyword>
<dbReference type="PROSITE" id="PS50059">
    <property type="entry name" value="FKBP_PPIASE"/>
    <property type="match status" value="1"/>
</dbReference>
<evidence type="ECO:0000313" key="17">
    <source>
        <dbReference type="Proteomes" id="UP000823928"/>
    </source>
</evidence>
<evidence type="ECO:0000259" key="15">
    <source>
        <dbReference type="PROSITE" id="PS50059"/>
    </source>
</evidence>
<sequence length="437" mass="49442">MKVTVENEKENLVKLNITIPAEEATTAYNSAVKRISQHVSIDGFRMGKAPRNMVEARVGVERIKQEAIENLMPKVVNEAVAENKLDLITQPYITSYDFELGKDLNVTVSVETRPEVKLGEYKNLTVEADDVPERADAYDKAIENLRNQFAEEKLVTDRQTTETDIVNIDFDGSSNGEKIKGGEAKGYRLDLGHSNFIPGFAEQLVGKNAGEDFDIDVTFPEDYHDEKLKGQKATFKIKINEIKERVLPEINDEFAQKVGLENLEALKEDIKKHLEQTRENAKRVNAENAVFKKVIDAASVEISERMIDREAQSLLAEYKNRLAAQGISWEMITKTQSEDEIMKSIREDAESRIKNSLVIDKIAKEEKITLAQEDITKKFNQLGAAYGVSQQEIVQQISKNPEILSSLSQQAMNDKVKDFLMNNNKIEYVAPKEVEKK</sequence>
<dbReference type="SUPFAM" id="SSF109998">
    <property type="entry name" value="Triger factor/SurA peptide-binding domain-like"/>
    <property type="match status" value="1"/>
</dbReference>
<dbReference type="InterPro" id="IPR036611">
    <property type="entry name" value="Trigger_fac_ribosome-bd_sf"/>
</dbReference>
<dbReference type="PANTHER" id="PTHR30560">
    <property type="entry name" value="TRIGGER FACTOR CHAPERONE AND PEPTIDYL-PROLYL CIS/TRANS ISOMERASE"/>
    <property type="match status" value="1"/>
</dbReference>
<keyword evidence="8 11" id="KW-0413">Isomerase</keyword>
<dbReference type="Gene3D" id="1.10.3120.10">
    <property type="entry name" value="Trigger factor, C-terminal domain"/>
    <property type="match status" value="1"/>
</dbReference>
<keyword evidence="11" id="KW-0963">Cytoplasm</keyword>
<feature type="coiled-coil region" evidence="14">
    <location>
        <begin position="260"/>
        <end position="287"/>
    </location>
</feature>
<dbReference type="SUPFAM" id="SSF102735">
    <property type="entry name" value="Trigger factor ribosome-binding domain"/>
    <property type="match status" value="1"/>
</dbReference>
<dbReference type="Pfam" id="PF05697">
    <property type="entry name" value="Trigger_N"/>
    <property type="match status" value="1"/>
</dbReference>
<keyword evidence="6 11" id="KW-0697">Rotamase</keyword>
<dbReference type="PANTHER" id="PTHR30560:SF3">
    <property type="entry name" value="TRIGGER FACTOR-LIKE PROTEIN TIG, CHLOROPLASTIC"/>
    <property type="match status" value="1"/>
</dbReference>
<dbReference type="GO" id="GO:0044183">
    <property type="term" value="F:protein folding chaperone"/>
    <property type="evidence" value="ECO:0007669"/>
    <property type="project" value="TreeGrafter"/>
</dbReference>
<evidence type="ECO:0000256" key="2">
    <source>
        <dbReference type="ARBA" id="ARBA00005464"/>
    </source>
</evidence>
<evidence type="ECO:0000256" key="10">
    <source>
        <dbReference type="ARBA" id="ARBA00029986"/>
    </source>
</evidence>
<proteinExistence type="inferred from homology"/>
<comment type="subcellular location">
    <subcellularLocation>
        <location evidence="11">Cytoplasm</location>
    </subcellularLocation>
    <text evidence="11">About half TF is bound to the ribosome near the polypeptide exit tunnel while the other half is free in the cytoplasm.</text>
</comment>
<name>A0A9D1EYL1_9BACT</name>
<dbReference type="PIRSF" id="PIRSF003095">
    <property type="entry name" value="Trigger_factor"/>
    <property type="match status" value="1"/>
</dbReference>
<evidence type="ECO:0000256" key="5">
    <source>
        <dbReference type="ARBA" id="ARBA00022618"/>
    </source>
</evidence>